<dbReference type="EMBL" id="NESQ01000579">
    <property type="protein sequence ID" value="PUU72305.1"/>
    <property type="molecule type" value="Genomic_DNA"/>
</dbReference>
<dbReference type="OrthoDB" id="6612291at2759"/>
<dbReference type="SUPFAM" id="SSF51101">
    <property type="entry name" value="Mannose-binding lectins"/>
    <property type="match status" value="2"/>
</dbReference>
<protein>
    <recommendedName>
        <fullName evidence="3">F-box domain-containing protein</fullName>
    </recommendedName>
</protein>
<evidence type="ECO:0000313" key="2">
    <source>
        <dbReference type="Proteomes" id="UP000244722"/>
    </source>
</evidence>
<dbReference type="Gene3D" id="2.100.10.30">
    <property type="entry name" value="Jacalin-like lectin domain"/>
    <property type="match status" value="1"/>
</dbReference>
<organism evidence="1 2">
    <name type="scientific">Tuber borchii</name>
    <name type="common">White truffle</name>
    <dbReference type="NCBI Taxonomy" id="42251"/>
    <lineage>
        <taxon>Eukaryota</taxon>
        <taxon>Fungi</taxon>
        <taxon>Dikarya</taxon>
        <taxon>Ascomycota</taxon>
        <taxon>Pezizomycotina</taxon>
        <taxon>Pezizomycetes</taxon>
        <taxon>Pezizales</taxon>
        <taxon>Tuberaceae</taxon>
        <taxon>Tuber</taxon>
    </lineage>
</organism>
<evidence type="ECO:0008006" key="3">
    <source>
        <dbReference type="Google" id="ProtNLM"/>
    </source>
</evidence>
<name>A0A2T6ZA03_TUBBO</name>
<keyword evidence="2" id="KW-1185">Reference proteome</keyword>
<gene>
    <name evidence="1" type="ORF">B9Z19DRAFT_1138060</name>
</gene>
<sequence length="1476" mass="166292">MCDAGARSYETHFYCALCGGPFAKVLRTAVPPAPPNNVDYDHELYGGRSTDGADTDLENEFNLDPKDNRILPEEFVLNNMSHAAKRSRALRLRAEEDGFRRGIMGEQRTTWHAYDGGLISTQQMKWTKSLRALIYKRAKRQPLNHDRYLNNGQNAYLTGRGLIRQSQNWADAFASIEEDEGHDESDGSDVHTEFPVFSDEEIQNDTYGFHVYQELGRSDAHYVISSIPFHDECWTMLDLAIEEAGKERGISEMNERVEMDDLWGYLRGLVGVTGVMDSSIVPQSTWAALLEERRGDGIVTRLGEVDYREGQGAGEGWQWKHEEGLHWLVADPSRISVLDSPLLPLVSNNPFPCAPRAALVDPFQLLPPEIILEICTMLTSTDIFSLKTATPVAHNLGLPDSFYRRFLRDEFKYLPTLVKEVGDCEAIRERRGLDTIDWRGSFERLRRLMMVPKDGEGWESVDICLKNRNRIWKIVKPMADHFVESSPALLLHRYNAPVPFAERTGVVRGYVGVRTGRQGLIESVYFGPRTRVIDPDIKDEAGDPLREDMALTLDVVRVWLDGEGGPLCGLGFFVSSEDQEMQKWERFGRRGSAHVDVDVRSKTLTGFVFCLHNHMVCGVQLVFNNDTLFSPKIGRWNGVARKITAPSQYRNLVGVIGFVSSGGFIETLGILEETPELEREDAIGPLTAPPQTVDLSHAEASVWKRLPPPDVKLLEREGPHITDWRMCKGEWEIWANGFHEEGAEEPRGNDRTLLEIVGYYDDTALRGLEFLYNERSSDRRVTSLLGSKLAKDRDSICFEEGELVAAVVICYSDACVHGILFVTGGGRTSEVFGPRYLGTHKVFAPTAPIDGPSQTIFRKETTGDIIGLHCLYDEEDQKFLQLGLMLLIDDDRIYETELPHSIPFSDLDSKLQVWDDGPPPKEWSIASRPGEMGIFTRDFAPAQFSGWIALGSLRKVTIYGRMKGVRFSFAEGKDRFFGYVQDASSGVYVQEIDYENGERVTGIVVVREDPICSSPGENQGFRDSIESTSTNGDEQQYLDRIYLLTNQNEGELPLTVKYRVSSPYLVAIKFDFSYHQLISWAPIYAPDSTVPASKKLISEMLQFPWKCRLDDITADRKIKPTSRVACVFFDEEGGKRIDAVKGYVGKSGDFCGLLFRRDGDWENNVFGHRSAYELTFELMEGERFTSIFFPEEDLKALALCTNQGRTTPWFGRGSGRVIFRESPEGLESVGIYGTLDREIKYYEETIDWDAIGLLCRPYRRCSVACSKTHSPTPPPITQFPQSGPELPWFSNIQALPAEVWLSPLVAQREEQYIGKPGIGRAYSLFDPAQLDQIVAHINLSHRAGIKSLRFCGTSRMGLVTLGEWPEREDVKVKGPAKMKISGPAGERIEKVKVAFQRLDQQDRVVGLSMETNFGRLKKVFSSELCPERPIHLSPHNVKSLECAEAEEVVGFHAIVSDYNIHDLGLVLRRCPTFASS</sequence>
<comment type="caution">
    <text evidence="1">The sequence shown here is derived from an EMBL/GenBank/DDBJ whole genome shotgun (WGS) entry which is preliminary data.</text>
</comment>
<proteinExistence type="predicted"/>
<accession>A0A2T6ZA03</accession>
<dbReference type="Proteomes" id="UP000244722">
    <property type="component" value="Unassembled WGS sequence"/>
</dbReference>
<dbReference type="STRING" id="42251.A0A2T6ZA03"/>
<evidence type="ECO:0000313" key="1">
    <source>
        <dbReference type="EMBL" id="PUU72305.1"/>
    </source>
</evidence>
<dbReference type="InterPro" id="IPR036404">
    <property type="entry name" value="Jacalin-like_lectin_dom_sf"/>
</dbReference>
<reference evidence="1 2" key="1">
    <citation type="submission" date="2017-04" db="EMBL/GenBank/DDBJ databases">
        <title>Draft genome sequence of Tuber borchii Vittad., a whitish edible truffle.</title>
        <authorList>
            <consortium name="DOE Joint Genome Institute"/>
            <person name="Murat C."/>
            <person name="Kuo A."/>
            <person name="Barry K.W."/>
            <person name="Clum A."/>
            <person name="Dockter R.B."/>
            <person name="Fauchery L."/>
            <person name="Iotti M."/>
            <person name="Kohler A."/>
            <person name="Labutti K."/>
            <person name="Lindquist E.A."/>
            <person name="Lipzen A."/>
            <person name="Ohm R.A."/>
            <person name="Wang M."/>
            <person name="Grigoriev I.V."/>
            <person name="Zambonelli A."/>
            <person name="Martin F.M."/>
        </authorList>
    </citation>
    <scope>NUCLEOTIDE SEQUENCE [LARGE SCALE GENOMIC DNA]</scope>
    <source>
        <strain evidence="1 2">Tbo3840</strain>
    </source>
</reference>